<proteinExistence type="inferred from homology"/>
<dbReference type="SMART" id="SM01085">
    <property type="entry name" value="CK_II_beta"/>
    <property type="match status" value="1"/>
</dbReference>
<protein>
    <recommendedName>
        <fullName evidence="2">Casein kinase II subunit beta</fullName>
        <shortName evidence="2">CK II beta</shortName>
    </recommendedName>
</protein>
<comment type="caution">
    <text evidence="3">The sequence shown here is derived from an EMBL/GenBank/DDBJ whole genome shotgun (WGS) entry which is preliminary data.</text>
</comment>
<dbReference type="SUPFAM" id="SSF57798">
    <property type="entry name" value="Casein kinase II beta subunit"/>
    <property type="match status" value="1"/>
</dbReference>
<dbReference type="PRINTS" id="PR00472">
    <property type="entry name" value="CASNKINASEII"/>
</dbReference>
<dbReference type="AlphaFoldDB" id="A0A8J6E4C9"/>
<accession>A0A8J6E4C9</accession>
<dbReference type="InterPro" id="IPR016149">
    <property type="entry name" value="Casein_kin_II_reg-sub_N"/>
</dbReference>
<dbReference type="Gene3D" id="2.20.25.20">
    <property type="match status" value="1"/>
</dbReference>
<reference evidence="3" key="1">
    <citation type="submission" date="2021-05" db="EMBL/GenBank/DDBJ databases">
        <title>A free-living protist that lacks canonical eukaryotic 1 DNA replication and segregation systems.</title>
        <authorList>
            <person name="Salas-Leiva D.E."/>
            <person name="Tromer E.C."/>
            <person name="Curtis B.A."/>
            <person name="Jerlstrom-Hultqvist J."/>
            <person name="Kolisko M."/>
            <person name="Yi Z."/>
            <person name="Salas-Leiva J.S."/>
            <person name="Gallot-Lavallee L."/>
            <person name="Kops G.J.P.L."/>
            <person name="Archibald J.M."/>
            <person name="Simpson A.G.B."/>
            <person name="Roger A.J."/>
        </authorList>
    </citation>
    <scope>NUCLEOTIDE SEQUENCE</scope>
    <source>
        <strain evidence="3">BICM</strain>
    </source>
</reference>
<evidence type="ECO:0000256" key="1">
    <source>
        <dbReference type="ARBA" id="ARBA00006941"/>
    </source>
</evidence>
<name>A0A8J6E4C9_9EUKA</name>
<organism evidence="3 4">
    <name type="scientific">Carpediemonas membranifera</name>
    <dbReference type="NCBI Taxonomy" id="201153"/>
    <lineage>
        <taxon>Eukaryota</taxon>
        <taxon>Metamonada</taxon>
        <taxon>Carpediemonas-like organisms</taxon>
        <taxon>Carpediemonas</taxon>
    </lineage>
</organism>
<dbReference type="Pfam" id="PF01214">
    <property type="entry name" value="CK_II_beta"/>
    <property type="match status" value="1"/>
</dbReference>
<dbReference type="OrthoDB" id="3971593at2759"/>
<dbReference type="EMBL" id="JAHDYR010000015">
    <property type="protein sequence ID" value="KAG9394297.1"/>
    <property type="molecule type" value="Genomic_DNA"/>
</dbReference>
<dbReference type="FunFam" id="2.20.25.20:FF:000001">
    <property type="entry name" value="Casein kinase II subunit beta"/>
    <property type="match status" value="1"/>
</dbReference>
<keyword evidence="4" id="KW-1185">Reference proteome</keyword>
<evidence type="ECO:0000313" key="4">
    <source>
        <dbReference type="Proteomes" id="UP000717585"/>
    </source>
</evidence>
<dbReference type="PANTHER" id="PTHR11740:SF0">
    <property type="entry name" value="CASEIN KINASE II SUBUNIT BETA"/>
    <property type="match status" value="1"/>
</dbReference>
<dbReference type="Gene3D" id="1.10.1820.10">
    <property type="entry name" value="protein kinase ck2 holoenzyme, chain C, domain 1"/>
    <property type="match status" value="1"/>
</dbReference>
<dbReference type="GO" id="GO:0005737">
    <property type="term" value="C:cytoplasm"/>
    <property type="evidence" value="ECO:0007669"/>
    <property type="project" value="TreeGrafter"/>
</dbReference>
<dbReference type="GO" id="GO:0019887">
    <property type="term" value="F:protein kinase regulator activity"/>
    <property type="evidence" value="ECO:0007669"/>
    <property type="project" value="InterPro"/>
</dbReference>
<comment type="subunit">
    <text evidence="2">Tetramer of two alpha and two beta subunits.</text>
</comment>
<dbReference type="Proteomes" id="UP000717585">
    <property type="component" value="Unassembled WGS sequence"/>
</dbReference>
<dbReference type="InterPro" id="IPR035991">
    <property type="entry name" value="Casein_kinase_II_beta-like"/>
</dbReference>
<evidence type="ECO:0000313" key="3">
    <source>
        <dbReference type="EMBL" id="KAG9394297.1"/>
    </source>
</evidence>
<dbReference type="GO" id="GO:0005956">
    <property type="term" value="C:protein kinase CK2 complex"/>
    <property type="evidence" value="ECO:0007669"/>
    <property type="project" value="UniProtKB-UniRule"/>
</dbReference>
<evidence type="ECO:0000256" key="2">
    <source>
        <dbReference type="RuleBase" id="RU361268"/>
    </source>
</evidence>
<dbReference type="InterPro" id="IPR000704">
    <property type="entry name" value="Casein_kinase_II_reg-sub"/>
</dbReference>
<dbReference type="PANTHER" id="PTHR11740">
    <property type="entry name" value="CASEIN KINASE II SUBUNIT BETA"/>
    <property type="match status" value="1"/>
</dbReference>
<comment type="similarity">
    <text evidence="1 2">Belongs to the casein kinase 2 subunit beta family.</text>
</comment>
<gene>
    <name evidence="3" type="ORF">J8273_3931</name>
</gene>
<dbReference type="FunFam" id="1.10.1820.10:FF:000005">
    <property type="entry name" value="Casein kinase II subunit beta"/>
    <property type="match status" value="1"/>
</dbReference>
<sequence length="212" mass="24649">MLSSSYSYGSFSEMPWVTSFLSERGNDLLCEVPVEFIEDSFNLTGLDQQVPYYDDALDIILDESTVDSDVLQESARLLYALIHQRYVITPYGLGDMKRKYKRGEFGKCPRVLCNHQPSVPVAVTQKPGKDCVRFFCPRCKNIYFPKSRYHEGVDGVFFGTTFAHLFFMTYSDLIPQEPPHEYVPRIFGFRIFDEEAYKRRHEAKAIKMKEED</sequence>